<dbReference type="InterPro" id="IPR008974">
    <property type="entry name" value="TRAF-like"/>
</dbReference>
<dbReference type="Proteomes" id="UP001214638">
    <property type="component" value="Unassembled WGS sequence"/>
</dbReference>
<protein>
    <submittedName>
        <fullName evidence="3">Bifunctional TRAF-like/MATH-TRAF domain</fullName>
    </submittedName>
</protein>
<dbReference type="SUPFAM" id="SSF49599">
    <property type="entry name" value="TRAF domain-like"/>
    <property type="match status" value="1"/>
</dbReference>
<comment type="caution">
    <text evidence="3">The sequence shown here is derived from an EMBL/GenBank/DDBJ whole genome shotgun (WGS) entry which is preliminary data.</text>
</comment>
<evidence type="ECO:0000256" key="1">
    <source>
        <dbReference type="SAM" id="MobiDB-lite"/>
    </source>
</evidence>
<feature type="compositionally biased region" description="Acidic residues" evidence="1">
    <location>
        <begin position="950"/>
        <end position="961"/>
    </location>
</feature>
<feature type="compositionally biased region" description="Polar residues" evidence="1">
    <location>
        <begin position="2034"/>
        <end position="2052"/>
    </location>
</feature>
<feature type="compositionally biased region" description="Polar residues" evidence="1">
    <location>
        <begin position="746"/>
        <end position="761"/>
    </location>
</feature>
<feature type="region of interest" description="Disordered" evidence="1">
    <location>
        <begin position="1"/>
        <end position="38"/>
    </location>
</feature>
<feature type="compositionally biased region" description="Basic and acidic residues" evidence="1">
    <location>
        <begin position="24"/>
        <end position="38"/>
    </location>
</feature>
<dbReference type="RefSeq" id="XP_067804081.1">
    <property type="nucleotide sequence ID" value="XM_067945290.1"/>
</dbReference>
<dbReference type="InterPro" id="IPR002083">
    <property type="entry name" value="MATH/TRAF_dom"/>
</dbReference>
<feature type="compositionally biased region" description="Basic residues" evidence="1">
    <location>
        <begin position="2068"/>
        <end position="2077"/>
    </location>
</feature>
<dbReference type="KEGG" id="bdw:94334536"/>
<reference evidence="3" key="1">
    <citation type="journal article" date="2023" name="Nat. Microbiol.">
        <title>Babesia duncani multi-omics identifies virulence factors and drug targets.</title>
        <authorList>
            <person name="Singh P."/>
            <person name="Lonardi S."/>
            <person name="Liang Q."/>
            <person name="Vydyam P."/>
            <person name="Khabirova E."/>
            <person name="Fang T."/>
            <person name="Gihaz S."/>
            <person name="Thekkiniath J."/>
            <person name="Munshi M."/>
            <person name="Abel S."/>
            <person name="Ciampossin L."/>
            <person name="Batugedara G."/>
            <person name="Gupta M."/>
            <person name="Lu X.M."/>
            <person name="Lenz T."/>
            <person name="Chakravarty S."/>
            <person name="Cornillot E."/>
            <person name="Hu Y."/>
            <person name="Ma W."/>
            <person name="Gonzalez L.M."/>
            <person name="Sanchez S."/>
            <person name="Estrada K."/>
            <person name="Sanchez-Flores A."/>
            <person name="Montero E."/>
            <person name="Harb O.S."/>
            <person name="Le Roch K.G."/>
            <person name="Mamoun C.B."/>
        </authorList>
    </citation>
    <scope>NUCLEOTIDE SEQUENCE</scope>
    <source>
        <strain evidence="3">WA1</strain>
    </source>
</reference>
<proteinExistence type="predicted"/>
<accession>A0AAD9PM14</accession>
<feature type="domain" description="MATH" evidence="2">
    <location>
        <begin position="72"/>
        <end position="205"/>
    </location>
</feature>
<keyword evidence="4" id="KW-1185">Reference proteome</keyword>
<feature type="region of interest" description="Disordered" evidence="1">
    <location>
        <begin position="2023"/>
        <end position="2127"/>
    </location>
</feature>
<dbReference type="PROSITE" id="PS50144">
    <property type="entry name" value="MATH"/>
    <property type="match status" value="1"/>
</dbReference>
<dbReference type="EMBL" id="JALLKP010000001">
    <property type="protein sequence ID" value="KAK2197239.1"/>
    <property type="molecule type" value="Genomic_DNA"/>
</dbReference>
<evidence type="ECO:0000313" key="3">
    <source>
        <dbReference type="EMBL" id="KAK2197239.1"/>
    </source>
</evidence>
<dbReference type="CDD" id="cd00121">
    <property type="entry name" value="MATH"/>
    <property type="match status" value="1"/>
</dbReference>
<feature type="compositionally biased region" description="Acidic residues" evidence="1">
    <location>
        <begin position="772"/>
        <end position="792"/>
    </location>
</feature>
<dbReference type="Pfam" id="PF22486">
    <property type="entry name" value="MATH_2"/>
    <property type="match status" value="1"/>
</dbReference>
<feature type="region of interest" description="Disordered" evidence="1">
    <location>
        <begin position="948"/>
        <end position="985"/>
    </location>
</feature>
<dbReference type="Gene3D" id="2.60.210.10">
    <property type="entry name" value="Apoptosis, Tumor Necrosis Factor Receptor Associated Protein 2, Chain A"/>
    <property type="match status" value="1"/>
</dbReference>
<evidence type="ECO:0000259" key="2">
    <source>
        <dbReference type="PROSITE" id="PS50144"/>
    </source>
</evidence>
<organism evidence="3 4">
    <name type="scientific">Babesia duncani</name>
    <dbReference type="NCBI Taxonomy" id="323732"/>
    <lineage>
        <taxon>Eukaryota</taxon>
        <taxon>Sar</taxon>
        <taxon>Alveolata</taxon>
        <taxon>Apicomplexa</taxon>
        <taxon>Aconoidasida</taxon>
        <taxon>Piroplasmida</taxon>
        <taxon>Babesiidae</taxon>
        <taxon>Babesia</taxon>
    </lineage>
</organism>
<feature type="region of interest" description="Disordered" evidence="1">
    <location>
        <begin position="719"/>
        <end position="802"/>
    </location>
</feature>
<dbReference type="GeneID" id="94334536"/>
<sequence>MITSDKEGSHSCMRYNPHSGDQSSHSEDFPSDSSHQDSFDQDYYYQDDPRCPCYMCTNGIDSKSNYSDDDSSAGVEFAVRNFWRLAKTQNDVESPMEGHCRGFHYKLLLHPRGTAGTDSESSHLSVFVEAVVQDWYPEYWVFPNVRFELTVVNFKDPKQSVTSWAHWSFSTDATSRGWQKMISHANLTKAAGFLDNEGTVLIRGKAEPPYPLLWSRDPIYHPPMMWEYIPNRAQREISSEVQCDRKQFVWNRFNRKLLENCHCNDENGECSEGDKSCSCDHDSLPQGDPPYALKNNEMCTCGDDDCNDEKASNEAPEFSDQMCSENCDEVMLQEDPDMALIDDDHESISKMPSLSSNGANTTLLKFLDSLIPCIQPTLDAHLVAIMTHILYHIREFRKQIFMWVPPEDTEKKQNMDGNIIVALQKTFAYMQLYPLAAACKVFKHSNNKDPAISKYYLYEFLPKMPVVKRSWLNQHFNDSNDGCNDKIEAKCCMFDGGRFEWELQNCATSQGTQYQSNGNIITRRKHIEPYSSTSYTLVPGTLSFNIGQRPDIFDKILPQPPNLKLLLKAMRMTDLQVLDVHDQLVKIHSELFTLLLRDLAIAKRDMKRNRILSGHLHPEGVPCCLRDEAELESTCKSLFSGCSETEGLFYNAFVGDISSIYIRCKHSHSLQKALKTTMKNLSKYPEVLFFYLYSAKNAKRGELFDVPLRLDCTNLSEGFGNNDDIPGDPPTLLRKSGNVQDFHRSPPSTSGGVHEANSSEANMPPGRYTFEYSEDEEEDDQEYDDDDPDDTAESSHYQNIDGTKKESMPIKWYSLYALVLKEGDVRGEAVSNDNNFYWLLLRPDEDGPWFRICEGRVERLVTKMEFTEWKCHRDFFCVSAVYIAEDYIDMLQVGEVDLTGCLKTWNPKLFQETLEQLGITEEDILCPSFLNKHAMEICLNNPFAPKSEDAIDPVDPTDDDGGVNLDDPHGEQSDDNFQDVKAPQEKTDPAVLGCSDPCEASVQTQAIFDDLIYSRKIGQRHPRLYASCETHGYTAKMLEAMDERELSGRMIKMASKREIARRINRAETVQPFIHWLFTTSKENTALLNSIKPPANAKQLIKFLQQKERLFEEEFRHLICEIFFKEIGEQMAVQSLYKWPNGQCCQDCGCRQCTSGCPSLLLTENGRYPGEELKTLLAEPATILFRNIQILRCHLEYFCKDCKNLSLQITNEQRCAEISEFKATSERSALFLIECIWDACVRYTQDCRTLLHINSTESQGYNVSNGSAFNNTVGSATGNSSCNINQPYQLSKKPATPPNAGISSSLEQSKDLFVFDGTLSQNADLLEGEIADYFDTKYDLSVHDEIRIMNYLNERYGLPTATEMRKYLRNRQMLVYSLIRPHELATCYLEHCYPHENIKQQLADLGICITWNECAFTKRASLAALSHEERKEFGISSIVIDESVFDIGHSLCDIYENLITKMLLHMQDVDKSLDSVYYDYVYTCADIAKIVDAIQSECSKTLEHVPQDEQIYDKSEQMQTVCTCDTLYTNCRVPLKPHMPCVPDFTIAITPVKNEVKYNLLPQEALPIEDDSDLKPKRKAKIRKQNVEKGACIVPPLDYKLAHVTINQQLACALDERLFPQTSDLVHYSHLNPHISNLIMLGNFSDTAPMINTGHELKSPSHDLNIAIGYAKMLKLCNRESKSVSNPLLKMHDQDKQGSKRIKTAIEIGLITSHDLCGAEGFASEERIIPSRRLMVYNEILQDGKLVSTRVEHLYWALRRILHFQIPGDFDNRFMPQSKTKKQKGVSVRCICGGTCSGDENECAKNLKWRPVPRDAFILYALGPDCNNPIRKGRRRFLFMNPESELGSYVNPFKASDPPRNPNILVLIVGAPASLYNSSIPFPLSDDSEYPLLLFKWMCLDTVDLVMIGAIVCDSKKQLQQYIFEWLLPMVRDMGYLERIGPNEKEEIDSYQVLEECGVRTVHNVRRWSCAIRKINKRTGDIIITQQKNTVDSPPSLKFKEAVAFMRTIRDIAELEALELLPPPANAASENSNEVPQTDQQNQPTSTLAQNQEIENEDVGEATQDSHKLAKKKKKKTPKTAIPANKRSNFSKLLHGNESKLDDDEYDSGSVEPTTSDHNTAHPDPQEQLTSVDLYNLIEDALETMAVYDVIIPTANLHAGVATRPSGGFVLQNYNAKKEWTLDACSYLQDIVLDDISTFENMVPVNLESRQEFCIRQTTTSRSRASIDLLLTFASALEIEKIIATACKGDLFKGAGLAAYLFCALGSVGISKWELDHSTCVESIFGRIATACVEYASYFFIDRESRLYNDVLQSIILILDAIEPLKSKLEKDPNLLFLLGICKSRLQTPLVLTTERTNEMANVGYQQLILEHISPTRNDYRHLEQLCKDVKSPFMSLEHMQQLDDVTIEALYLWWYKRELALVKLQQCIISNGDTCVQLSDINHLKDQILESCAHRFGDDILYEKNGQESRIIPLLLDAHKKNSRSNSKKVSLEILEVLQELQGLHFTNARRAIPNVALAPNEELSASASVYQMRLKTCISSLITMSLSKQSQTACTS</sequence>
<gene>
    <name evidence="3" type="ORF">BdWA1_000238</name>
</gene>
<evidence type="ECO:0000313" key="4">
    <source>
        <dbReference type="Proteomes" id="UP001214638"/>
    </source>
</evidence>
<name>A0AAD9PM14_9APIC</name>